<evidence type="ECO:0000313" key="3">
    <source>
        <dbReference type="Proteomes" id="UP001215598"/>
    </source>
</evidence>
<protein>
    <submittedName>
        <fullName evidence="2">Uncharacterized protein</fullName>
    </submittedName>
</protein>
<name>A0AAD7NCA8_9AGAR</name>
<dbReference type="AlphaFoldDB" id="A0AAD7NCA8"/>
<dbReference type="Proteomes" id="UP001215598">
    <property type="component" value="Unassembled WGS sequence"/>
</dbReference>
<dbReference type="EMBL" id="JARKIB010000054">
    <property type="protein sequence ID" value="KAJ7753767.1"/>
    <property type="molecule type" value="Genomic_DNA"/>
</dbReference>
<accession>A0AAD7NCA8</accession>
<reference evidence="2" key="1">
    <citation type="submission" date="2023-03" db="EMBL/GenBank/DDBJ databases">
        <title>Massive genome expansion in bonnet fungi (Mycena s.s.) driven by repeated elements and novel gene families across ecological guilds.</title>
        <authorList>
            <consortium name="Lawrence Berkeley National Laboratory"/>
            <person name="Harder C.B."/>
            <person name="Miyauchi S."/>
            <person name="Viragh M."/>
            <person name="Kuo A."/>
            <person name="Thoen E."/>
            <person name="Andreopoulos B."/>
            <person name="Lu D."/>
            <person name="Skrede I."/>
            <person name="Drula E."/>
            <person name="Henrissat B."/>
            <person name="Morin E."/>
            <person name="Kohler A."/>
            <person name="Barry K."/>
            <person name="LaButti K."/>
            <person name="Morin E."/>
            <person name="Salamov A."/>
            <person name="Lipzen A."/>
            <person name="Mereny Z."/>
            <person name="Hegedus B."/>
            <person name="Baldrian P."/>
            <person name="Stursova M."/>
            <person name="Weitz H."/>
            <person name="Taylor A."/>
            <person name="Grigoriev I.V."/>
            <person name="Nagy L.G."/>
            <person name="Martin F."/>
            <person name="Kauserud H."/>
        </authorList>
    </citation>
    <scope>NUCLEOTIDE SEQUENCE</scope>
    <source>
        <strain evidence="2">CBHHK182m</strain>
    </source>
</reference>
<sequence length="505" mass="58412">MHGFPVYIPPTHTLPTAPPPICRNHNCPGTCSKCTSFVQWWDHFSRETDDLLLRSNLHSHYHSVEDTNANERKKDWRGLKVIQKGTKRVQERKGCMNRNNVCRARFPRPVVEDTVVSDDGHISMRHAEPMMNTVNPVLTYFSRCNTDVTSLLSGTAVKAVIAYVSDYVSKVSLKSYQLFASVFQVFKDNDETQHGDEKEHEHSRRLMMKMVNSLSTKMEIGSPMAAMYVLGHPDHYASHTYIPFAWRSYALFVRSFWSAHDIVLEDADVKEEKVLVTRFEGQFVPGSSVDDYRFRPFVHEDLTLFEWIQCSDKQVRTAKERREFQDDIKSDMLDRPSAHTPATDSDDEDYIDPDGDVANGEYKDIIFSDSDWETDDEDIVIASKQKKKNADSKPVRYSFLLGHPRRDSHVVSCNLNKLFTVIPNFIGGALPRADKGDRNFYCLTMLTLFKPWRSPADLKDADSMWSQVFEDHIFTERQTQLMSNFNVRYECNDARDDHFAQMKRK</sequence>
<organism evidence="2 3">
    <name type="scientific">Mycena metata</name>
    <dbReference type="NCBI Taxonomy" id="1033252"/>
    <lineage>
        <taxon>Eukaryota</taxon>
        <taxon>Fungi</taxon>
        <taxon>Dikarya</taxon>
        <taxon>Basidiomycota</taxon>
        <taxon>Agaricomycotina</taxon>
        <taxon>Agaricomycetes</taxon>
        <taxon>Agaricomycetidae</taxon>
        <taxon>Agaricales</taxon>
        <taxon>Marasmiineae</taxon>
        <taxon>Mycenaceae</taxon>
        <taxon>Mycena</taxon>
    </lineage>
</organism>
<evidence type="ECO:0000256" key="1">
    <source>
        <dbReference type="SAM" id="MobiDB-lite"/>
    </source>
</evidence>
<evidence type="ECO:0000313" key="2">
    <source>
        <dbReference type="EMBL" id="KAJ7753767.1"/>
    </source>
</evidence>
<gene>
    <name evidence="2" type="ORF">B0H16DRAFT_1316668</name>
</gene>
<feature type="compositionally biased region" description="Acidic residues" evidence="1">
    <location>
        <begin position="344"/>
        <end position="355"/>
    </location>
</feature>
<proteinExistence type="predicted"/>
<feature type="region of interest" description="Disordered" evidence="1">
    <location>
        <begin position="329"/>
        <end position="357"/>
    </location>
</feature>
<comment type="caution">
    <text evidence="2">The sequence shown here is derived from an EMBL/GenBank/DDBJ whole genome shotgun (WGS) entry which is preliminary data.</text>
</comment>
<keyword evidence="3" id="KW-1185">Reference proteome</keyword>
<feature type="non-terminal residue" evidence="2">
    <location>
        <position position="505"/>
    </location>
</feature>